<accession>A0ABX1TKT5</accession>
<feature type="transmembrane region" description="Helical" evidence="2">
    <location>
        <begin position="284"/>
        <end position="302"/>
    </location>
</feature>
<evidence type="ECO:0000256" key="2">
    <source>
        <dbReference type="SAM" id="Phobius"/>
    </source>
</evidence>
<feature type="transmembrane region" description="Helical" evidence="2">
    <location>
        <begin position="323"/>
        <end position="344"/>
    </location>
</feature>
<dbReference type="InterPro" id="IPR002528">
    <property type="entry name" value="MATE_fam"/>
</dbReference>
<feature type="transmembrane region" description="Helical" evidence="2">
    <location>
        <begin position="53"/>
        <end position="78"/>
    </location>
</feature>
<dbReference type="Pfam" id="PF01554">
    <property type="entry name" value="MatE"/>
    <property type="match status" value="2"/>
</dbReference>
<name>A0ABX1TKT5_9GAMM</name>
<organism evidence="3 4">
    <name type="scientific">Candidatus Competibacter phosphatis</name>
    <dbReference type="NCBI Taxonomy" id="221280"/>
    <lineage>
        <taxon>Bacteria</taxon>
        <taxon>Pseudomonadati</taxon>
        <taxon>Pseudomonadota</taxon>
        <taxon>Gammaproteobacteria</taxon>
        <taxon>Candidatus Competibacteraceae</taxon>
        <taxon>Candidatus Competibacter</taxon>
    </lineage>
</organism>
<proteinExistence type="predicted"/>
<evidence type="ECO:0000313" key="4">
    <source>
        <dbReference type="Proteomes" id="UP000760480"/>
    </source>
</evidence>
<dbReference type="Proteomes" id="UP000760480">
    <property type="component" value="Unassembled WGS sequence"/>
</dbReference>
<keyword evidence="2" id="KW-0472">Membrane</keyword>
<evidence type="ECO:0000256" key="1">
    <source>
        <dbReference type="ARBA" id="ARBA00022448"/>
    </source>
</evidence>
<keyword evidence="1" id="KW-0813">Transport</keyword>
<evidence type="ECO:0000313" key="3">
    <source>
        <dbReference type="EMBL" id="NMQ18591.1"/>
    </source>
</evidence>
<dbReference type="PANTHER" id="PTHR43298:SF2">
    <property type="entry name" value="FMN_FAD EXPORTER YEEO-RELATED"/>
    <property type="match status" value="1"/>
</dbReference>
<comment type="caution">
    <text evidence="3">The sequence shown here is derived from an EMBL/GenBank/DDBJ whole genome shotgun (WGS) entry which is preliminary data.</text>
</comment>
<dbReference type="NCBIfam" id="TIGR00797">
    <property type="entry name" value="matE"/>
    <property type="match status" value="1"/>
</dbReference>
<reference evidence="3 4" key="1">
    <citation type="submission" date="2019-03" db="EMBL/GenBank/DDBJ databases">
        <title>Metabolic reconstructions from genomes of highly enriched 'Candidatus Accumulibacter' and 'Candidatus Competibacter' bioreactor populations.</title>
        <authorList>
            <person name="Annavajhala M.K."/>
            <person name="Welles L."/>
            <person name="Abbas B."/>
            <person name="Sorokin D."/>
            <person name="Park H."/>
            <person name="Van Loosdrecht M."/>
            <person name="Chandran K."/>
        </authorList>
    </citation>
    <scope>NUCLEOTIDE SEQUENCE [LARGE SCALE GENOMIC DNA]</scope>
    <source>
        <strain evidence="3 4">SBR_G</strain>
    </source>
</reference>
<feature type="transmembrane region" description="Helical" evidence="2">
    <location>
        <begin position="243"/>
        <end position="272"/>
    </location>
</feature>
<feature type="transmembrane region" description="Helical" evidence="2">
    <location>
        <begin position="197"/>
        <end position="222"/>
    </location>
</feature>
<dbReference type="EMBL" id="SPMZ01000014">
    <property type="protein sequence ID" value="NMQ18591.1"/>
    <property type="molecule type" value="Genomic_DNA"/>
</dbReference>
<dbReference type="RefSeq" id="WP_169247849.1">
    <property type="nucleotide sequence ID" value="NZ_SPMZ01000014.1"/>
</dbReference>
<dbReference type="CDD" id="cd13131">
    <property type="entry name" value="MATE_NorM_like"/>
    <property type="match status" value="1"/>
</dbReference>
<keyword evidence="2" id="KW-0812">Transmembrane</keyword>
<protein>
    <submittedName>
        <fullName evidence="3">MATE family efflux transporter</fullName>
    </submittedName>
</protein>
<dbReference type="InterPro" id="IPR050222">
    <property type="entry name" value="MATE_MdtK"/>
</dbReference>
<feature type="transmembrane region" description="Helical" evidence="2">
    <location>
        <begin position="90"/>
        <end position="115"/>
    </location>
</feature>
<gene>
    <name evidence="3" type="ORF">E4P82_04880</name>
</gene>
<sequence>MSCWPSSLFSLRLRGELAALLRIGGPLMAAQLVQTAMGFFDTVMMGRVGPIELAAVAIGTGLWHALFLFALGILMALSPSVAQLNGAGRIAAIAPLVRQALWLGAALGLFCWAMLRRMEVGLTLLGIEPAIVPIAGDYLQALSWGMPPIFVYMGLRLFSEGIARTRPVLLISLLGLLVNVLANYALIFGRWGFPPMGALGCGIATALGMWTMLVGMVVMMCLDTRYRHYGLFRQWDWPCWRELRPLLVLGLPIGIGLFLETAIFATVALLLGRLGAVAAAAHQVALNVAAMTFMIPLGLSMATTVRVGHAMGAGDPRAARYSGLIGIALSGLFMAVMAILIFGAHRTIARFYTDDAAVVAVAAGLLRLAAFFSDFRWFAGGGSWRAARS</sequence>
<feature type="transmembrane region" description="Helical" evidence="2">
    <location>
        <begin position="167"/>
        <end position="191"/>
    </location>
</feature>
<dbReference type="PANTHER" id="PTHR43298">
    <property type="entry name" value="MULTIDRUG RESISTANCE PROTEIN NORM-RELATED"/>
    <property type="match status" value="1"/>
</dbReference>
<keyword evidence="4" id="KW-1185">Reference proteome</keyword>
<keyword evidence="2" id="KW-1133">Transmembrane helix</keyword>
<feature type="transmembrane region" description="Helical" evidence="2">
    <location>
        <begin position="356"/>
        <end position="379"/>
    </location>
</feature>